<evidence type="ECO:0000256" key="4">
    <source>
        <dbReference type="ARBA" id="ARBA00023136"/>
    </source>
</evidence>
<organism evidence="6 7">
    <name type="scientific">Candidatus Ryanbacteria bacterium RIFCSPHIGHO2_01_FULL_45_22</name>
    <dbReference type="NCBI Taxonomy" id="1802114"/>
    <lineage>
        <taxon>Bacteria</taxon>
        <taxon>Candidatus Ryaniibacteriota</taxon>
    </lineage>
</organism>
<feature type="transmembrane region" description="Helical" evidence="5">
    <location>
        <begin position="233"/>
        <end position="252"/>
    </location>
</feature>
<dbReference type="AlphaFoldDB" id="A0A1G2G1M8"/>
<comment type="subcellular location">
    <subcellularLocation>
        <location evidence="1">Membrane</location>
        <topology evidence="1">Multi-pass membrane protein</topology>
    </subcellularLocation>
</comment>
<dbReference type="Pfam" id="PF02535">
    <property type="entry name" value="Zip"/>
    <property type="match status" value="2"/>
</dbReference>
<dbReference type="EMBL" id="MHNK01000010">
    <property type="protein sequence ID" value="OGZ43997.1"/>
    <property type="molecule type" value="Genomic_DNA"/>
</dbReference>
<feature type="transmembrane region" description="Helical" evidence="5">
    <location>
        <begin position="173"/>
        <end position="194"/>
    </location>
</feature>
<comment type="caution">
    <text evidence="6">The sequence shown here is derived from an EMBL/GenBank/DDBJ whole genome shotgun (WGS) entry which is preliminary data.</text>
</comment>
<evidence type="ECO:0000256" key="5">
    <source>
        <dbReference type="SAM" id="Phobius"/>
    </source>
</evidence>
<keyword evidence="4 5" id="KW-0472">Membrane</keyword>
<feature type="transmembrane region" description="Helical" evidence="5">
    <location>
        <begin position="68"/>
        <end position="84"/>
    </location>
</feature>
<feature type="transmembrane region" description="Helical" evidence="5">
    <location>
        <begin position="200"/>
        <end position="221"/>
    </location>
</feature>
<dbReference type="GO" id="GO:0046873">
    <property type="term" value="F:metal ion transmembrane transporter activity"/>
    <property type="evidence" value="ECO:0007669"/>
    <property type="project" value="InterPro"/>
</dbReference>
<evidence type="ECO:0008006" key="8">
    <source>
        <dbReference type="Google" id="ProtNLM"/>
    </source>
</evidence>
<evidence type="ECO:0000256" key="3">
    <source>
        <dbReference type="ARBA" id="ARBA00022989"/>
    </source>
</evidence>
<keyword evidence="2 5" id="KW-0812">Transmembrane</keyword>
<sequence length="253" mass="27313">MAIPYLYAFTSVLIVSGISLIGVSTLSLQTKRLRKILFVFVALAVGALLGDAFFHLLPEAFEHTNDTAVTSLLTLAGLLTFFWLEKLLQWHHGHHGDVVEIEREDAIKPLGKLILFSDGLHNFLDGLIIGASYLISVEVGIATTIAVVLHEIPQEIGDFGVLLHAGYSKGKAIFYNFISALTAIAGVLVIMVMGSSSERAIGFLIPFAAGTFIYIATADLVPELHKQRGSSTVLEFVAILIGVGAMYGLLFLE</sequence>
<name>A0A1G2G1M8_9BACT</name>
<evidence type="ECO:0000313" key="7">
    <source>
        <dbReference type="Proteomes" id="UP000177480"/>
    </source>
</evidence>
<dbReference type="PANTHER" id="PTHR16950">
    <property type="entry name" value="ZINC TRANSPORTER SLC39A7 HISTIDINE-RICH MEMBRANE PROTEIN KE4"/>
    <property type="match status" value="1"/>
</dbReference>
<feature type="transmembrane region" description="Helical" evidence="5">
    <location>
        <begin position="6"/>
        <end position="24"/>
    </location>
</feature>
<dbReference type="Proteomes" id="UP000177480">
    <property type="component" value="Unassembled WGS sequence"/>
</dbReference>
<evidence type="ECO:0000256" key="2">
    <source>
        <dbReference type="ARBA" id="ARBA00022692"/>
    </source>
</evidence>
<dbReference type="GO" id="GO:0016020">
    <property type="term" value="C:membrane"/>
    <property type="evidence" value="ECO:0007669"/>
    <property type="project" value="UniProtKB-SubCell"/>
</dbReference>
<dbReference type="PANTHER" id="PTHR16950:SF16">
    <property type="entry name" value="ZINC TRANSPORTER ZIP13"/>
    <property type="match status" value="1"/>
</dbReference>
<accession>A0A1G2G1M8</accession>
<evidence type="ECO:0000313" key="6">
    <source>
        <dbReference type="EMBL" id="OGZ43997.1"/>
    </source>
</evidence>
<proteinExistence type="predicted"/>
<protein>
    <recommendedName>
        <fullName evidence="8">ZIP family metal transporter</fullName>
    </recommendedName>
</protein>
<dbReference type="InterPro" id="IPR003689">
    <property type="entry name" value="ZIP"/>
</dbReference>
<dbReference type="STRING" id="1802114.A2719_03495"/>
<evidence type="ECO:0000256" key="1">
    <source>
        <dbReference type="ARBA" id="ARBA00004141"/>
    </source>
</evidence>
<gene>
    <name evidence="6" type="ORF">A2719_03495</name>
</gene>
<feature type="transmembrane region" description="Helical" evidence="5">
    <location>
        <begin position="36"/>
        <end position="56"/>
    </location>
</feature>
<reference evidence="6 7" key="1">
    <citation type="journal article" date="2016" name="Nat. Commun.">
        <title>Thousands of microbial genomes shed light on interconnected biogeochemical processes in an aquifer system.</title>
        <authorList>
            <person name="Anantharaman K."/>
            <person name="Brown C.T."/>
            <person name="Hug L.A."/>
            <person name="Sharon I."/>
            <person name="Castelle C.J."/>
            <person name="Probst A.J."/>
            <person name="Thomas B.C."/>
            <person name="Singh A."/>
            <person name="Wilkins M.J."/>
            <person name="Karaoz U."/>
            <person name="Brodie E.L."/>
            <person name="Williams K.H."/>
            <person name="Hubbard S.S."/>
            <person name="Banfield J.F."/>
        </authorList>
    </citation>
    <scope>NUCLEOTIDE SEQUENCE [LARGE SCALE GENOMIC DNA]</scope>
</reference>
<keyword evidence="3 5" id="KW-1133">Transmembrane helix</keyword>